<sequence length="165" mass="17828">MLRGSSSSLGLIVALLVALVCLVHGAAASTRTATIFNKTSATLSLDYYATTFGSFVTLPPQQVGPYSAANFTLTGSVYQNYGFIEYDVYYDSPSFDGCFDLTYLWDVVIGVCDSGSANCSPTGRRPSPRKINMAGKTDQELDCYYQVTDHCGPWGDPVHIITTNC</sequence>
<accession>A0A4D6EIA8</accession>
<gene>
    <name evidence="1" type="ORF">pclt_cds_867</name>
</gene>
<name>A0A4D6EIA8_9VIRU</name>
<evidence type="ECO:0000313" key="2">
    <source>
        <dbReference type="Proteomes" id="UP001237152"/>
    </source>
</evidence>
<evidence type="ECO:0000313" key="1">
    <source>
        <dbReference type="EMBL" id="QBZ81454.1"/>
    </source>
</evidence>
<reference evidence="1" key="1">
    <citation type="journal article" date="2019" name="Front. Microbiol.">
        <title>Pandoravirus Celtis Illustrates the Microevolution Processes at Work in the Giant Pandoraviridae Genomes.</title>
        <authorList>
            <person name="Legendre M."/>
            <person name="Alempic J.M."/>
            <person name="Philippe N."/>
            <person name="Lartigue A."/>
            <person name="Jeudy S."/>
            <person name="Poirot O."/>
            <person name="Ta N.T."/>
            <person name="Nin S."/>
            <person name="Coute Y."/>
            <person name="Abergel C."/>
            <person name="Claverie J.M."/>
        </authorList>
    </citation>
    <scope>NUCLEOTIDE SEQUENCE</scope>
</reference>
<dbReference type="Proteomes" id="UP001237152">
    <property type="component" value="Segment"/>
</dbReference>
<organism evidence="1 2">
    <name type="scientific">Pandoravirus celtis</name>
    <dbReference type="NCBI Taxonomy" id="2568002"/>
    <lineage>
        <taxon>Viruses</taxon>
        <taxon>Pandoravirus</taxon>
    </lineage>
</organism>
<dbReference type="EMBL" id="MK174290">
    <property type="protein sequence ID" value="QBZ81454.1"/>
    <property type="molecule type" value="Genomic_DNA"/>
</dbReference>
<proteinExistence type="predicted"/>
<protein>
    <submittedName>
        <fullName evidence="1">Uncharacterized protein</fullName>
    </submittedName>
</protein>